<protein>
    <recommendedName>
        <fullName evidence="5">Thymidylate kinase</fullName>
        <ecNumber evidence="4">2.7.4.9</ecNumber>
    </recommendedName>
</protein>
<dbReference type="InterPro" id="IPR027417">
    <property type="entry name" value="P-loop_NTPase"/>
</dbReference>
<dbReference type="InterPro" id="IPR000648">
    <property type="entry name" value="Oxysterol-bd"/>
</dbReference>
<evidence type="ECO:0000259" key="16">
    <source>
        <dbReference type="PROSITE" id="PS50090"/>
    </source>
</evidence>
<dbReference type="GO" id="GO:0005524">
    <property type="term" value="F:ATP binding"/>
    <property type="evidence" value="ECO:0007669"/>
    <property type="project" value="UniProtKB-KW"/>
</dbReference>
<keyword evidence="7" id="KW-0545">Nucleotide biosynthesis</keyword>
<keyword evidence="11" id="KW-0238">DNA-binding</keyword>
<dbReference type="GO" id="GO:0005634">
    <property type="term" value="C:nucleus"/>
    <property type="evidence" value="ECO:0007669"/>
    <property type="project" value="UniProtKB-SubCell"/>
</dbReference>
<dbReference type="HAMAP" id="MF_00165">
    <property type="entry name" value="Thymidylate_kinase"/>
    <property type="match status" value="1"/>
</dbReference>
<dbReference type="FunFam" id="3.40.50.300:FF:000679">
    <property type="entry name" value="Thymidylate kinase"/>
    <property type="match status" value="1"/>
</dbReference>
<dbReference type="EMBL" id="HG994373">
    <property type="protein sequence ID" value="CAF1770412.1"/>
    <property type="molecule type" value="Genomic_DNA"/>
</dbReference>
<dbReference type="InterPro" id="IPR031105">
    <property type="entry name" value="TRP_plant"/>
</dbReference>
<keyword evidence="8" id="KW-0547">Nucleotide-binding</keyword>
<evidence type="ECO:0000256" key="7">
    <source>
        <dbReference type="ARBA" id="ARBA00022727"/>
    </source>
</evidence>
<keyword evidence="9" id="KW-0418">Kinase</keyword>
<keyword evidence="6" id="KW-0808">Transferase</keyword>
<dbReference type="SMART" id="SM00717">
    <property type="entry name" value="SANT"/>
    <property type="match status" value="1"/>
</dbReference>
<dbReference type="CDD" id="cd11660">
    <property type="entry name" value="SANT_TRF"/>
    <property type="match status" value="1"/>
</dbReference>
<evidence type="ECO:0000256" key="4">
    <source>
        <dbReference type="ARBA" id="ARBA00012980"/>
    </source>
</evidence>
<dbReference type="Gene3D" id="2.40.160.120">
    <property type="match status" value="1"/>
</dbReference>
<dbReference type="SUPFAM" id="SSF144000">
    <property type="entry name" value="Oxysterol-binding protein-like"/>
    <property type="match status" value="1"/>
</dbReference>
<dbReference type="SUPFAM" id="SSF54236">
    <property type="entry name" value="Ubiquitin-like"/>
    <property type="match status" value="1"/>
</dbReference>
<proteinExistence type="inferred from homology"/>
<comment type="pathway">
    <text evidence="2">Pyrimidine metabolism; dTTP biosynthesis.</text>
</comment>
<comment type="subcellular location">
    <subcellularLocation>
        <location evidence="1">Nucleus</location>
    </subcellularLocation>
</comment>
<dbReference type="PANTHER" id="PTHR21717:SF65">
    <property type="entry name" value="TELOMERE REPEAT-BINDING PROTEIN 1"/>
    <property type="match status" value="1"/>
</dbReference>
<dbReference type="InterPro" id="IPR018094">
    <property type="entry name" value="Thymidylate_kinase"/>
</dbReference>
<feature type="domain" description="Ubiquitin-like" evidence="15">
    <location>
        <begin position="706"/>
        <end position="775"/>
    </location>
</feature>
<dbReference type="PROSITE" id="PS50090">
    <property type="entry name" value="MYB_LIKE"/>
    <property type="match status" value="1"/>
</dbReference>
<dbReference type="InterPro" id="IPR018095">
    <property type="entry name" value="Thymidylate_kin_CS"/>
</dbReference>
<dbReference type="CDD" id="cd01672">
    <property type="entry name" value="TMPK"/>
    <property type="match status" value="1"/>
</dbReference>
<dbReference type="GO" id="GO:0008289">
    <property type="term" value="F:lipid binding"/>
    <property type="evidence" value="ECO:0007669"/>
    <property type="project" value="InterPro"/>
</dbReference>
<dbReference type="InterPro" id="IPR029071">
    <property type="entry name" value="Ubiquitin-like_domsf"/>
</dbReference>
<name>A0A816J311_BRANA</name>
<evidence type="ECO:0000256" key="6">
    <source>
        <dbReference type="ARBA" id="ARBA00022679"/>
    </source>
</evidence>
<organism evidence="18">
    <name type="scientific">Brassica napus</name>
    <name type="common">Rape</name>
    <dbReference type="NCBI Taxonomy" id="3708"/>
    <lineage>
        <taxon>Eukaryota</taxon>
        <taxon>Viridiplantae</taxon>
        <taxon>Streptophyta</taxon>
        <taxon>Embryophyta</taxon>
        <taxon>Tracheophyta</taxon>
        <taxon>Spermatophyta</taxon>
        <taxon>Magnoliopsida</taxon>
        <taxon>eudicotyledons</taxon>
        <taxon>Gunneridae</taxon>
        <taxon>Pentapetalae</taxon>
        <taxon>rosids</taxon>
        <taxon>malvids</taxon>
        <taxon>Brassicales</taxon>
        <taxon>Brassicaceae</taxon>
        <taxon>Brassiceae</taxon>
        <taxon>Brassica</taxon>
    </lineage>
</organism>
<reference evidence="18" key="1">
    <citation type="submission" date="2021-01" db="EMBL/GenBank/DDBJ databases">
        <authorList>
            <consortium name="Genoscope - CEA"/>
            <person name="William W."/>
        </authorList>
    </citation>
    <scope>NUCLEOTIDE SEQUENCE</scope>
</reference>
<evidence type="ECO:0000256" key="1">
    <source>
        <dbReference type="ARBA" id="ARBA00004123"/>
    </source>
</evidence>
<dbReference type="InterPro" id="IPR009057">
    <property type="entry name" value="Homeodomain-like_sf"/>
</dbReference>
<evidence type="ECO:0000256" key="2">
    <source>
        <dbReference type="ARBA" id="ARBA00004992"/>
    </source>
</evidence>
<comment type="similarity">
    <text evidence="3">Belongs to the thymidylate kinase family.</text>
</comment>
<evidence type="ECO:0000259" key="15">
    <source>
        <dbReference type="PROSITE" id="PS50053"/>
    </source>
</evidence>
<evidence type="ECO:0000313" key="18">
    <source>
        <dbReference type="EMBL" id="CAF1770412.1"/>
    </source>
</evidence>
<dbReference type="EC" id="2.7.4.9" evidence="4"/>
<dbReference type="InterPro" id="IPR000626">
    <property type="entry name" value="Ubiquitin-like_dom"/>
</dbReference>
<dbReference type="InterPro" id="IPR039430">
    <property type="entry name" value="Thymidylate_kin-like_dom"/>
</dbReference>
<dbReference type="InterPro" id="IPR037239">
    <property type="entry name" value="OSBP_sf"/>
</dbReference>
<evidence type="ECO:0000256" key="14">
    <source>
        <dbReference type="SAM" id="MobiDB-lite"/>
    </source>
</evidence>
<dbReference type="Proteomes" id="UP001295469">
    <property type="component" value="Chromosome C09"/>
</dbReference>
<feature type="domain" description="HTH myb-type" evidence="17">
    <location>
        <begin position="873"/>
        <end position="932"/>
    </location>
</feature>
<dbReference type="Pfam" id="PF02223">
    <property type="entry name" value="Thymidylate_kin"/>
    <property type="match status" value="1"/>
</dbReference>
<dbReference type="Gene3D" id="3.40.50.300">
    <property type="entry name" value="P-loop containing nucleotide triphosphate hydrolases"/>
    <property type="match status" value="1"/>
</dbReference>
<dbReference type="InterPro" id="IPR057625">
    <property type="entry name" value="TPR1-6-like_ubiquitin"/>
</dbReference>
<dbReference type="PROSITE" id="PS50053">
    <property type="entry name" value="UBIQUITIN_2"/>
    <property type="match status" value="1"/>
</dbReference>
<dbReference type="Pfam" id="PF01237">
    <property type="entry name" value="Oxysterol_BP"/>
    <property type="match status" value="1"/>
</dbReference>
<keyword evidence="10" id="KW-0067">ATP-binding</keyword>
<dbReference type="SUPFAM" id="SSF52540">
    <property type="entry name" value="P-loop containing nucleoside triphosphate hydrolases"/>
    <property type="match status" value="1"/>
</dbReference>
<dbReference type="PANTHER" id="PTHR21717">
    <property type="entry name" value="TELOMERIC REPEAT BINDING PROTEIN"/>
    <property type="match status" value="1"/>
</dbReference>
<evidence type="ECO:0000256" key="5">
    <source>
        <dbReference type="ARBA" id="ARBA00017144"/>
    </source>
</evidence>
<feature type="domain" description="Myb-like" evidence="16">
    <location>
        <begin position="873"/>
        <end position="928"/>
    </location>
</feature>
<dbReference type="GO" id="GO:0042162">
    <property type="term" value="F:telomeric DNA binding"/>
    <property type="evidence" value="ECO:0007669"/>
    <property type="project" value="UniProtKB-ARBA"/>
</dbReference>
<dbReference type="Gene3D" id="3.10.20.90">
    <property type="entry name" value="Phosphatidylinositol 3-kinase Catalytic Subunit, Chain A, domain 1"/>
    <property type="match status" value="1"/>
</dbReference>
<evidence type="ECO:0000256" key="3">
    <source>
        <dbReference type="ARBA" id="ARBA00009776"/>
    </source>
</evidence>
<keyword evidence="12" id="KW-0539">Nucleus</keyword>
<dbReference type="Pfam" id="PF23603">
    <property type="entry name" value="Ubiquitin_TPR1"/>
    <property type="match status" value="1"/>
</dbReference>
<dbReference type="PROSITE" id="PS51294">
    <property type="entry name" value="HTH_MYB"/>
    <property type="match status" value="1"/>
</dbReference>
<evidence type="ECO:0000256" key="8">
    <source>
        <dbReference type="ARBA" id="ARBA00022741"/>
    </source>
</evidence>
<sequence>MGSPEKNENKGFFAAMTSGFSMFGSAMSRSVNGLLAYEGVEVINPDGGKEDAEEEAQRGRWKDEERDSYWKMMQKYIGSDITSMVTLPVIIFEPMTMLQKMAELMEYSYLLDQADECEDPYLRLVYASSWAISVYFAYQRTWKPFNPILGETYEMANHGGISFLSEQVSHHPPMSAGHAENEHFTYDVTSKLKTKLLGNSVDVYPVGRTRVTLKKDGVVLDLVPPLTKVHNLIFGRTWVDSPGEMVMTNITTGDKVVLYFQPCGWFGSGRYEVDGYVYSADEEPKIMMTGKWNEKISYQPCDAEGEPLPGTELKESSVTIDKSLGLEEYHQDPVRSVEPTSNRSFLLSYRLTEPFNAVNSTVVIYLSFPTSLIPTVLVIYQLEKSRESLIYRIFVGCSYITLCYAFREMVSHKCVEEFSLQFPANARAPRSARKRRSFTKEEISENDKTCAIDLLATVAENLLSESASSHMSIDKPVEDHCLVKEEFPVEDKPLKPATLPEFNPYQGSSMSPCGFSSVINGKVEIEAEGFSLSGGIDSCQAGQDLKPGIDGGAVVLDARPNGVGSLGGSSSRTKVPSMGAGASLGALDDVHMFSRDDDENFSGYICPRVTKKSPRSVPRVGDRRIRKILASRHWKGGSRHSEAKSWRNYYLHHQRSYPIKKRKYFDHISDSVSDDYRLRSKMQRGSRAVSTMKGPGASFVSSDSHVRLRIKSFRVPELFVEIPETATVGSLKRMVMEAVSTLLSDGHRVGLMVQGKKVRDDNKTLHQTGISQDNTHLDSLDFSLEPSSEAPHLLSSNPSGHVCEELPMCHASDMDTLFKTEPDLALFPSGSFDKETAADDSKALVLAALTELSPPQPPRHKSNKQQQQQHQTAQRRMRRPFSVTEVEALVQAVEKLGTGRWRDVKHSAFEDADHRTYVDLKDKWKTLVHTAKISPQQRRGEPVPQELLNRVLNAHGYWSQQHMETLALPKPDYNPATFHTTWTNLLLMFRTSIGSSFRALALPPRSFNYLSRSSIRMENLTFSSEAGAKPRGALIVVEGLDRSGKSTQCVKLRSFLESSGHPTELWRFPDRETSVGQMISAYLSNKSQLDDRTIHLLFSANRWEKRSLMEEKLKTGTTLIVDRYSYSGVAFSSAKGLGIEWCKAPEVGLLAPDSVLYLDISPERAAERGGYGDERYERVDFQRKVSEFYQTLRDSSWKIIDAGETMEEVEKKIQQVVLDKVKECAQGKSLSLLWSS</sequence>
<dbReference type="InterPro" id="IPR001005">
    <property type="entry name" value="SANT/Myb"/>
</dbReference>
<dbReference type="NCBIfam" id="TIGR00041">
    <property type="entry name" value="DTMP_kinase"/>
    <property type="match status" value="1"/>
</dbReference>
<evidence type="ECO:0000256" key="12">
    <source>
        <dbReference type="ARBA" id="ARBA00023242"/>
    </source>
</evidence>
<dbReference type="FunFam" id="2.40.160.120:FF:000009">
    <property type="entry name" value="oxysterol-binding protein-related protein 3C"/>
    <property type="match status" value="1"/>
</dbReference>
<dbReference type="PROSITE" id="PS01331">
    <property type="entry name" value="THYMIDYLATE_KINASE"/>
    <property type="match status" value="1"/>
</dbReference>
<dbReference type="GO" id="GO:0006233">
    <property type="term" value="P:dTDP biosynthetic process"/>
    <property type="evidence" value="ECO:0007669"/>
    <property type="project" value="InterPro"/>
</dbReference>
<dbReference type="InterPro" id="IPR018494">
    <property type="entry name" value="Oxysterol-bd_CS"/>
</dbReference>
<evidence type="ECO:0000256" key="11">
    <source>
        <dbReference type="ARBA" id="ARBA00023125"/>
    </source>
</evidence>
<dbReference type="InterPro" id="IPR017930">
    <property type="entry name" value="Myb_dom"/>
</dbReference>
<dbReference type="PROSITE" id="PS01013">
    <property type="entry name" value="OSBP"/>
    <property type="match status" value="1"/>
</dbReference>
<dbReference type="AlphaFoldDB" id="A0A816J311"/>
<dbReference type="GO" id="GO:0004798">
    <property type="term" value="F:dTMP kinase activity"/>
    <property type="evidence" value="ECO:0007669"/>
    <property type="project" value="UniProtKB-EC"/>
</dbReference>
<feature type="region of interest" description="Disordered" evidence="14">
    <location>
        <begin position="853"/>
        <end position="879"/>
    </location>
</feature>
<evidence type="ECO:0000256" key="13">
    <source>
        <dbReference type="RuleBase" id="RU003844"/>
    </source>
</evidence>
<accession>A0A816J311</accession>
<evidence type="ECO:0000256" key="10">
    <source>
        <dbReference type="ARBA" id="ARBA00022840"/>
    </source>
</evidence>
<dbReference type="SUPFAM" id="SSF46689">
    <property type="entry name" value="Homeodomain-like"/>
    <property type="match status" value="1"/>
</dbReference>
<comment type="similarity">
    <text evidence="13">Belongs to the OSBP family.</text>
</comment>
<dbReference type="Gene3D" id="1.10.246.220">
    <property type="match status" value="1"/>
</dbReference>
<gene>
    <name evidence="18" type="ORF">DARMORV10_C09P51820.1</name>
</gene>
<evidence type="ECO:0000256" key="9">
    <source>
        <dbReference type="ARBA" id="ARBA00022777"/>
    </source>
</evidence>
<evidence type="ECO:0000259" key="17">
    <source>
        <dbReference type="PROSITE" id="PS51294"/>
    </source>
</evidence>